<name>A0A495JR38_9ACTN</name>
<protein>
    <submittedName>
        <fullName evidence="2">Uncharacterized protein</fullName>
    </submittedName>
</protein>
<gene>
    <name evidence="2" type="ORF">BDK92_5236</name>
</gene>
<organism evidence="2 3">
    <name type="scientific">Micromonospora pisi</name>
    <dbReference type="NCBI Taxonomy" id="589240"/>
    <lineage>
        <taxon>Bacteria</taxon>
        <taxon>Bacillati</taxon>
        <taxon>Actinomycetota</taxon>
        <taxon>Actinomycetes</taxon>
        <taxon>Micromonosporales</taxon>
        <taxon>Micromonosporaceae</taxon>
        <taxon>Micromonospora</taxon>
    </lineage>
</organism>
<comment type="caution">
    <text evidence="2">The sequence shown here is derived from an EMBL/GenBank/DDBJ whole genome shotgun (WGS) entry which is preliminary data.</text>
</comment>
<dbReference type="InterPro" id="IPR057952">
    <property type="entry name" value="Rv2743c-like"/>
</dbReference>
<dbReference type="EMBL" id="RBKT01000001">
    <property type="protein sequence ID" value="RKR90852.1"/>
    <property type="molecule type" value="Genomic_DNA"/>
</dbReference>
<dbReference type="Proteomes" id="UP000277671">
    <property type="component" value="Unassembled WGS sequence"/>
</dbReference>
<feature type="transmembrane region" description="Helical" evidence="1">
    <location>
        <begin position="47"/>
        <end position="64"/>
    </location>
</feature>
<sequence>MADQRARYFRRLRKLRRSARSWSVFASGLGGAAVILTPYEGLGLPDAAWVAGSGAAAALALWRWSDLRTLRAQPAPAPPDPALAAEQARARLVAAVERLPAGRGAVAEVRRQRTRIALRGSAAAAPWERLNRASSAMTGLAGRLPAPAEPAVVEAAAAEQSLLDLAHRVASLEKTTRFAPEESRPGLEAAHRNLLQQLDRGVGAYEALVVAAAGYLAEDFRSAGEHPAATRLTEATDLLRGIAAGLAQLRDMGDPSRAPY</sequence>
<keyword evidence="1" id="KW-1133">Transmembrane helix</keyword>
<feature type="transmembrane region" description="Helical" evidence="1">
    <location>
        <begin position="21"/>
        <end position="41"/>
    </location>
</feature>
<accession>A0A495JR38</accession>
<keyword evidence="1" id="KW-0472">Membrane</keyword>
<reference evidence="2 3" key="1">
    <citation type="submission" date="2018-10" db="EMBL/GenBank/DDBJ databases">
        <title>Sequencing the genomes of 1000 actinobacteria strains.</title>
        <authorList>
            <person name="Klenk H.-P."/>
        </authorList>
    </citation>
    <scope>NUCLEOTIDE SEQUENCE [LARGE SCALE GENOMIC DNA]</scope>
    <source>
        <strain evidence="2 3">DSM 45175</strain>
    </source>
</reference>
<proteinExistence type="predicted"/>
<keyword evidence="1" id="KW-0812">Transmembrane</keyword>
<evidence type="ECO:0000313" key="3">
    <source>
        <dbReference type="Proteomes" id="UP000277671"/>
    </source>
</evidence>
<dbReference type="NCBIfam" id="NF047839">
    <property type="entry name" value="PspM_Rv2743c"/>
    <property type="match status" value="1"/>
</dbReference>
<keyword evidence="3" id="KW-1185">Reference proteome</keyword>
<dbReference type="OrthoDB" id="3405022at2"/>
<dbReference type="AlphaFoldDB" id="A0A495JR38"/>
<dbReference type="RefSeq" id="WP_121159057.1">
    <property type="nucleotide sequence ID" value="NZ_RBKT01000001.1"/>
</dbReference>
<dbReference type="Pfam" id="PF25587">
    <property type="entry name" value="Rv2743c"/>
    <property type="match status" value="1"/>
</dbReference>
<evidence type="ECO:0000313" key="2">
    <source>
        <dbReference type="EMBL" id="RKR90852.1"/>
    </source>
</evidence>
<evidence type="ECO:0000256" key="1">
    <source>
        <dbReference type="SAM" id="Phobius"/>
    </source>
</evidence>